<organism evidence="1 2">
    <name type="scientific">Olea europaea subsp. europaea</name>
    <dbReference type="NCBI Taxonomy" id="158383"/>
    <lineage>
        <taxon>Eukaryota</taxon>
        <taxon>Viridiplantae</taxon>
        <taxon>Streptophyta</taxon>
        <taxon>Embryophyta</taxon>
        <taxon>Tracheophyta</taxon>
        <taxon>Spermatophyta</taxon>
        <taxon>Magnoliopsida</taxon>
        <taxon>eudicotyledons</taxon>
        <taxon>Gunneridae</taxon>
        <taxon>Pentapetalae</taxon>
        <taxon>asterids</taxon>
        <taxon>lamiids</taxon>
        <taxon>Lamiales</taxon>
        <taxon>Oleaceae</taxon>
        <taxon>Oleeae</taxon>
        <taxon>Olea</taxon>
    </lineage>
</organism>
<protein>
    <submittedName>
        <fullName evidence="1">Uncharacterized protein</fullName>
    </submittedName>
</protein>
<name>A0A8S0QA22_OLEEU</name>
<dbReference type="Gramene" id="OE9A085799T1">
    <property type="protein sequence ID" value="OE9A085799C1"/>
    <property type="gene ID" value="OE9A085799"/>
</dbReference>
<comment type="caution">
    <text evidence="1">The sequence shown here is derived from an EMBL/GenBank/DDBJ whole genome shotgun (WGS) entry which is preliminary data.</text>
</comment>
<accession>A0A8S0QA22</accession>
<keyword evidence="2" id="KW-1185">Reference proteome</keyword>
<gene>
    <name evidence="1" type="ORF">OLEA9_A085799</name>
</gene>
<dbReference type="OrthoDB" id="928528at2759"/>
<sequence>MEEKNVSFQWLRPHSLAFLRDATKLCIFSNHKNDKFCDLLKGLEDLASDCVFYGESIHYKKFKEVTLSFMPELGEFFVVQRLQQLSDIDSTPNTDELLAILIGFLVETIGELLNCGMDSNILVSNQVKFLLKKLESILAFIADTPMQLNEKELNNNIMAEIESVANEAGFFLHSFFFTAELVTKTYMDLTLTALVERIETVQMKIKDHCIVVPKQPDC</sequence>
<proteinExistence type="predicted"/>
<evidence type="ECO:0000313" key="2">
    <source>
        <dbReference type="Proteomes" id="UP000594638"/>
    </source>
</evidence>
<dbReference type="AlphaFoldDB" id="A0A8S0QA22"/>
<reference evidence="1 2" key="1">
    <citation type="submission" date="2019-12" db="EMBL/GenBank/DDBJ databases">
        <authorList>
            <person name="Alioto T."/>
            <person name="Alioto T."/>
            <person name="Gomez Garrido J."/>
        </authorList>
    </citation>
    <scope>NUCLEOTIDE SEQUENCE [LARGE SCALE GENOMIC DNA]</scope>
</reference>
<dbReference type="Proteomes" id="UP000594638">
    <property type="component" value="Unassembled WGS sequence"/>
</dbReference>
<dbReference type="EMBL" id="CACTIH010001821">
    <property type="protein sequence ID" value="CAA2964236.1"/>
    <property type="molecule type" value="Genomic_DNA"/>
</dbReference>
<evidence type="ECO:0000313" key="1">
    <source>
        <dbReference type="EMBL" id="CAA2964236.1"/>
    </source>
</evidence>